<feature type="signal peptide" evidence="1">
    <location>
        <begin position="1"/>
        <end position="20"/>
    </location>
</feature>
<keyword evidence="1" id="KW-0732">Signal</keyword>
<dbReference type="Proteomes" id="UP000545037">
    <property type="component" value="Unassembled WGS sequence"/>
</dbReference>
<evidence type="ECO:0000256" key="1">
    <source>
        <dbReference type="SAM" id="SignalP"/>
    </source>
</evidence>
<feature type="chain" id="PRO_5031179513" description="Bacterial Ig domain-containing protein" evidence="1">
    <location>
        <begin position="21"/>
        <end position="257"/>
    </location>
</feature>
<organism evidence="2 3">
    <name type="scientific">Brevundimonas variabilis</name>
    <dbReference type="NCBI Taxonomy" id="74312"/>
    <lineage>
        <taxon>Bacteria</taxon>
        <taxon>Pseudomonadati</taxon>
        <taxon>Pseudomonadota</taxon>
        <taxon>Alphaproteobacteria</taxon>
        <taxon>Caulobacterales</taxon>
        <taxon>Caulobacteraceae</taxon>
        <taxon>Brevundimonas</taxon>
    </lineage>
</organism>
<gene>
    <name evidence="2" type="ORF">GGR13_001677</name>
</gene>
<dbReference type="AlphaFoldDB" id="A0A7W9CI65"/>
<comment type="caution">
    <text evidence="2">The sequence shown here is derived from an EMBL/GenBank/DDBJ whole genome shotgun (WGS) entry which is preliminary data.</text>
</comment>
<accession>A0A7W9CI65</accession>
<evidence type="ECO:0000313" key="3">
    <source>
        <dbReference type="Proteomes" id="UP000545037"/>
    </source>
</evidence>
<dbReference type="RefSeq" id="WP_183213037.1">
    <property type="nucleotide sequence ID" value="NZ_JACHOR010000002.1"/>
</dbReference>
<evidence type="ECO:0008006" key="4">
    <source>
        <dbReference type="Google" id="ProtNLM"/>
    </source>
</evidence>
<proteinExistence type="predicted"/>
<keyword evidence="3" id="KW-1185">Reference proteome</keyword>
<dbReference type="EMBL" id="JACHOR010000002">
    <property type="protein sequence ID" value="MBB5746093.1"/>
    <property type="molecule type" value="Genomic_DNA"/>
</dbReference>
<protein>
    <recommendedName>
        <fullName evidence="4">Bacterial Ig domain-containing protein</fullName>
    </recommendedName>
</protein>
<evidence type="ECO:0000313" key="2">
    <source>
        <dbReference type="EMBL" id="MBB5746093.1"/>
    </source>
</evidence>
<sequence>MTRPIVILMLAIVLSTPASCGRDPQGSTVADSQAEEWVEAPMIDRATRDAAGLQVSGQASPGSRIVIRGDTRTAFAVGTGSDGRFDLRVPAPERDSLYVVEIQTGEHAVPAATRLLVAGDPSGPVALISPGSPSKRLDPGTGLDVVDSDGRTRIASGRAVAGKKVAISVDGGEARIVTASPAGRWTLNLGAIRAPSATITVDGTSHVFPGEGGTDAPIDRLVRSGDGMALRWKLSDTAQQSSWFTISSPGPSARPSR</sequence>
<name>A0A7W9CI65_9CAUL</name>
<reference evidence="2 3" key="1">
    <citation type="submission" date="2020-08" db="EMBL/GenBank/DDBJ databases">
        <title>Genomic Encyclopedia of Type Strains, Phase IV (KMG-IV): sequencing the most valuable type-strain genomes for metagenomic binning, comparative biology and taxonomic classification.</title>
        <authorList>
            <person name="Goeker M."/>
        </authorList>
    </citation>
    <scope>NUCLEOTIDE SEQUENCE [LARGE SCALE GENOMIC DNA]</scope>
    <source>
        <strain evidence="2 3">DSM 4737</strain>
    </source>
</reference>